<dbReference type="AlphaFoldDB" id="A0A1M6DIL2"/>
<organism evidence="1 2">
    <name type="scientific">Tangfeifania diversioriginum</name>
    <dbReference type="NCBI Taxonomy" id="1168035"/>
    <lineage>
        <taxon>Bacteria</taxon>
        <taxon>Pseudomonadati</taxon>
        <taxon>Bacteroidota</taxon>
        <taxon>Bacteroidia</taxon>
        <taxon>Marinilabiliales</taxon>
        <taxon>Prolixibacteraceae</taxon>
        <taxon>Tangfeifania</taxon>
    </lineage>
</organism>
<dbReference type="Proteomes" id="UP000184050">
    <property type="component" value="Unassembled WGS sequence"/>
</dbReference>
<dbReference type="PROSITE" id="PS51257">
    <property type="entry name" value="PROKAR_LIPOPROTEIN"/>
    <property type="match status" value="1"/>
</dbReference>
<dbReference type="OrthoDB" id="1121532at2"/>
<dbReference type="RefSeq" id="WP_073166260.1">
    <property type="nucleotide sequence ID" value="NZ_FQZE01000005.1"/>
</dbReference>
<evidence type="ECO:0000313" key="2">
    <source>
        <dbReference type="Proteomes" id="UP000184050"/>
    </source>
</evidence>
<sequence>MKTKLTFLISIVMIISCSKKDDLTSEKIINFSVQQEIKIKNGDILKINLGNFGDEEGAWIFEEPQNAKVSKILRELSSSSIFYQYSPLDNFTGKDTVGLILNRGSDGASLGINDTTRICIITE</sequence>
<dbReference type="EMBL" id="FQZE01000005">
    <property type="protein sequence ID" value="SHI72848.1"/>
    <property type="molecule type" value="Genomic_DNA"/>
</dbReference>
<dbReference type="STRING" id="1168035.SAMN05444280_10562"/>
<reference evidence="1 2" key="1">
    <citation type="submission" date="2016-11" db="EMBL/GenBank/DDBJ databases">
        <authorList>
            <person name="Jaros S."/>
            <person name="Januszkiewicz K."/>
            <person name="Wedrychowicz H."/>
        </authorList>
    </citation>
    <scope>NUCLEOTIDE SEQUENCE [LARGE SCALE GENOMIC DNA]</scope>
    <source>
        <strain evidence="1 2">DSM 27063</strain>
    </source>
</reference>
<evidence type="ECO:0008006" key="3">
    <source>
        <dbReference type="Google" id="ProtNLM"/>
    </source>
</evidence>
<accession>A0A1M6DIL2</accession>
<protein>
    <recommendedName>
        <fullName evidence="3">Chagasin family peptidase inhibitor I42</fullName>
    </recommendedName>
</protein>
<evidence type="ECO:0000313" key="1">
    <source>
        <dbReference type="EMBL" id="SHI72848.1"/>
    </source>
</evidence>
<keyword evidence="2" id="KW-1185">Reference proteome</keyword>
<name>A0A1M6DIL2_9BACT</name>
<proteinExistence type="predicted"/>
<gene>
    <name evidence="1" type="ORF">SAMN05444280_10562</name>
</gene>